<protein>
    <submittedName>
        <fullName evidence="12">Carboxypeptidase y</fullName>
    </submittedName>
</protein>
<keyword evidence="7" id="KW-0521">NADP</keyword>
<proteinExistence type="inferred from homology"/>
<dbReference type="RefSeq" id="XP_038790805.1">
    <property type="nucleotide sequence ID" value="XM_038927513.1"/>
</dbReference>
<dbReference type="PANTHER" id="PTHR42901:SF1">
    <property type="entry name" value="ALCOHOL DEHYDROGENASE"/>
    <property type="match status" value="1"/>
</dbReference>
<feature type="signal peptide" evidence="11">
    <location>
        <begin position="1"/>
        <end position="15"/>
    </location>
</feature>
<feature type="compositionally biased region" description="Basic and acidic residues" evidence="10">
    <location>
        <begin position="575"/>
        <end position="588"/>
    </location>
</feature>
<dbReference type="FunFam" id="3.40.50.720:FF:000047">
    <property type="entry name" value="NADP-dependent L-serine/L-allo-threonine dehydrogenase"/>
    <property type="match status" value="1"/>
</dbReference>
<dbReference type="Gene3D" id="3.40.50.1820">
    <property type="entry name" value="alpha/beta hydrolase"/>
    <property type="match status" value="1"/>
</dbReference>
<dbReference type="PROSITE" id="PS00061">
    <property type="entry name" value="ADH_SHORT"/>
    <property type="match status" value="1"/>
</dbReference>
<dbReference type="InterPro" id="IPR018202">
    <property type="entry name" value="Ser_caboxypep_ser_AS"/>
</dbReference>
<evidence type="ECO:0000256" key="6">
    <source>
        <dbReference type="ARBA" id="ARBA00022801"/>
    </source>
</evidence>
<organism evidence="12 13">
    <name type="scientific">Alternaria burnsii</name>
    <dbReference type="NCBI Taxonomy" id="1187904"/>
    <lineage>
        <taxon>Eukaryota</taxon>
        <taxon>Fungi</taxon>
        <taxon>Dikarya</taxon>
        <taxon>Ascomycota</taxon>
        <taxon>Pezizomycotina</taxon>
        <taxon>Dothideomycetes</taxon>
        <taxon>Pleosporomycetidae</taxon>
        <taxon>Pleosporales</taxon>
        <taxon>Pleosporineae</taxon>
        <taxon>Pleosporaceae</taxon>
        <taxon>Alternaria</taxon>
        <taxon>Alternaria sect. Alternaria</taxon>
    </lineage>
</organism>
<dbReference type="Proteomes" id="UP000596902">
    <property type="component" value="Unassembled WGS sequence"/>
</dbReference>
<keyword evidence="5" id="KW-0645">Protease</keyword>
<keyword evidence="8" id="KW-0560">Oxidoreductase</keyword>
<feature type="chain" id="PRO_5034765916" evidence="11">
    <location>
        <begin position="16"/>
        <end position="1946"/>
    </location>
</feature>
<evidence type="ECO:0000256" key="1">
    <source>
        <dbReference type="ARBA" id="ARBA00004685"/>
    </source>
</evidence>
<evidence type="ECO:0000256" key="10">
    <source>
        <dbReference type="SAM" id="MobiDB-lite"/>
    </source>
</evidence>
<dbReference type="PROSITE" id="PS00131">
    <property type="entry name" value="CARBOXYPEPT_SER_SER"/>
    <property type="match status" value="1"/>
</dbReference>
<keyword evidence="11" id="KW-0732">Signal</keyword>
<evidence type="ECO:0000256" key="8">
    <source>
        <dbReference type="ARBA" id="ARBA00023002"/>
    </source>
</evidence>
<dbReference type="InterPro" id="IPR020904">
    <property type="entry name" value="Sc_DH/Rdtase_CS"/>
</dbReference>
<dbReference type="Gene3D" id="1.10.287.410">
    <property type="match status" value="1"/>
</dbReference>
<dbReference type="PRINTS" id="PR00080">
    <property type="entry name" value="SDRFAMILY"/>
</dbReference>
<dbReference type="InterPro" id="IPR002347">
    <property type="entry name" value="SDR_fam"/>
</dbReference>
<dbReference type="GO" id="GO:0016616">
    <property type="term" value="F:oxidoreductase activity, acting on the CH-OH group of donors, NAD or NADP as acceptor"/>
    <property type="evidence" value="ECO:0007669"/>
    <property type="project" value="UniProtKB-ARBA"/>
</dbReference>
<dbReference type="PRINTS" id="PR00081">
    <property type="entry name" value="GDHRDH"/>
</dbReference>
<feature type="compositionally biased region" description="Basic and acidic residues" evidence="10">
    <location>
        <begin position="513"/>
        <end position="567"/>
    </location>
</feature>
<dbReference type="GeneID" id="62200691"/>
<dbReference type="GO" id="GO:0004185">
    <property type="term" value="F:serine-type carboxypeptidase activity"/>
    <property type="evidence" value="ECO:0007669"/>
    <property type="project" value="InterPro"/>
</dbReference>
<keyword evidence="13" id="KW-1185">Reference proteome</keyword>
<dbReference type="PANTHER" id="PTHR42901">
    <property type="entry name" value="ALCOHOL DEHYDROGENASE"/>
    <property type="match status" value="1"/>
</dbReference>
<evidence type="ECO:0000256" key="11">
    <source>
        <dbReference type="SAM" id="SignalP"/>
    </source>
</evidence>
<dbReference type="InterPro" id="IPR029058">
    <property type="entry name" value="AB_hydrolase_fold"/>
</dbReference>
<keyword evidence="9" id="KW-0325">Glycoprotein</keyword>
<comment type="similarity">
    <text evidence="2">Belongs to the short-chain dehydrogenases/reductases (SDR) family.</text>
</comment>
<evidence type="ECO:0000313" key="13">
    <source>
        <dbReference type="Proteomes" id="UP000596902"/>
    </source>
</evidence>
<dbReference type="CDD" id="cd05346">
    <property type="entry name" value="SDR_c5"/>
    <property type="match status" value="1"/>
</dbReference>
<reference evidence="12" key="1">
    <citation type="submission" date="2020-01" db="EMBL/GenBank/DDBJ databases">
        <authorList>
            <person name="Feng Z.H.Z."/>
        </authorList>
    </citation>
    <scope>NUCLEOTIDE SEQUENCE</scope>
    <source>
        <strain evidence="12">CBS107.38</strain>
    </source>
</reference>
<evidence type="ECO:0000256" key="5">
    <source>
        <dbReference type="ARBA" id="ARBA00022670"/>
    </source>
</evidence>
<dbReference type="InterPro" id="IPR001563">
    <property type="entry name" value="Peptidase_S10"/>
</dbReference>
<evidence type="ECO:0000256" key="4">
    <source>
        <dbReference type="ARBA" id="ARBA00022645"/>
    </source>
</evidence>
<comment type="similarity">
    <text evidence="3">Belongs to the peptidase S10 family.</text>
</comment>
<feature type="compositionally biased region" description="Polar residues" evidence="10">
    <location>
        <begin position="500"/>
        <end position="511"/>
    </location>
</feature>
<feature type="region of interest" description="Disordered" evidence="10">
    <location>
        <begin position="1769"/>
        <end position="1799"/>
    </location>
</feature>
<dbReference type="InterPro" id="IPR036291">
    <property type="entry name" value="NAD(P)-bd_dom_sf"/>
</dbReference>
<dbReference type="SUPFAM" id="SSF53474">
    <property type="entry name" value="alpha/beta-Hydrolases"/>
    <property type="match status" value="1"/>
</dbReference>
<comment type="pathway">
    <text evidence="1">Mycotoxin biosynthesis.</text>
</comment>
<evidence type="ECO:0000256" key="9">
    <source>
        <dbReference type="ARBA" id="ARBA00023180"/>
    </source>
</evidence>
<sequence>MKLSILGLLSATATASLFSQVPFQEEPEAEGFQIYQSQFSEHHSIRIKQQQNSTICDARSKQYTGWLDIGSKHIFFWYFESQDKPSEDPLLLWLTGGPGGSGMIGLLGELGPCLINESGNGTVYNHYGWSKNANIIFVDQPAGVGFSYVDEGIPLPATSFTAAEDMHHFLQLFTSDVFPELSNRDFHITGESYAGHYVPTLGAEIVSKNLAYPKRPQVNLKSTFTGNAFVSPRDTAFGFWETLCTTNPGVESPIFNQTRCDIMATNLPRCMELTNVCYNHPDPAICIAAEEVCMYGVILYYDGEAGAGGRNRFDITDGCETKDELCYPEMQRIQDYMNTPDVWNALSVPQAVKNFTGLSYDIAWAFALTGDGVLSTQPQVLYLLEHGIDVLFYQGNLDLACNTAGNLQWANTMQWKGQPAFVAQPKRSWKNEGKEVGWFKEVKTTTASGRDTTFAFATQSIITSHFKLHFTNLLPLPHTPHIHTYNMSGTSNVGNSAVYESQDQVTRSNAEIEQEKKENRFHEGKDNSHKAQDSKDERSIANKLEREEKREKEGEEKSLEDRQREQDATLPARAHGNEPSKGAKIDQELREEDEAMLKKKERLKGKTIVITGASSGIGKSTAIEFARTQPDDLKLILTARREDTLKELAQEIQGFAKGVKVLPVKLDVSKPDEVQNFVGNLPQEYKDIDVLVNNAGLVKGVAQAPDISPADIDTMFSTNVTGLINMTQAILPIFKARSTPSGDIINIGSIAGREPYQGGSIYCATKAAVRSFTDAMRKELIATRIRVIEIDPGQVETEFSVVRFGGDKEKAKKVYEGVEPLTPEDIAEVVVFAAGRRENVVLADSLIFPNHQAAATVMHRKPAETSLPPKLSTRLPTKGSVKSLTSMNRATKSDVQGYIVGQYQAIEKARHEHIDQTGTKVVFFLRQQEEEEEGEEEETTELLDEDMKANLGAYVNDQEDEDRSWNELQDFIRENQTFRIKSSARARPPSLAQCMARAGVDNADLDLESDSEDDEIDLSEQIEHAVSAFAEKIKEYEKDEKEDKEDINTDPLNNNFLIHHPPMLSPLESIDISYPYNNKQNFGIHRHSGGRSLASLIARDGEISVSCNEDVCLPWSTFEPPSLSSSPDSSSDASVLDLSADDALAMLRERFRLVHSAEGGTGYCRREWLDAKFETGCSMVHGPSLLRFSTSCYEHVQPPVIKNASTTTQQDQYDLISRVKISPSKDTLNTKSSVWTSALSKRTSMTSMSSYQTDRLQSANNEHHLHVDGPGMDVEKHERGDKQDRKCVDSLPVLTTKGWSDELQVGGIEQLYAPLYTSAEDTGDVPATVVANETYDFPSVREQTVDDNISTDLDYDSESESAVDDSPNNMRLDISIIYDRFTVPTYYQTDTSTPQDMASEDLIVDSRKFDWADDDDDDFDLDSWNATADTSAPTAAELGPLQVPPTGDATKEEDETYTLSRIRNERAFWHSPVGEESFDTELTQKPEPATQLPAEYWYLAVLNCRPEHQVMSARFDRITRAIGLRYDGKEDAEAPAYPELSSTKTHRSNYMKGFQSWKMKHRSPSCVRVYRNSPLNIVTPIENAHEIDVMDDGASEDVEEVLDEDEVMQIFAFEQQEQDHVSVFDRPEHDQEADREMNEEIDRMLIDQSRNNVDISEQFSRKELENLYRQYKSQQLEIAKSDTEELYANYGLDVIEEEDTASIDSWEAGSWGEEAFEPYHAYTQRHEMPFLITDMTENNGALSSLSIPLNAPEIEGELDFNSVVFGDEDETQDSKAGVTSETDSEPSDEGYASSSPPITPTLEIFQTIGRKHTKDSFIPAEMRLSSSSMRRKTNGRTHSMDAIKEFRQTARNEQPVDDAFEEDENHNVLESARWDTKSHDQLQSSLRASNSPEFTLIVVPPEGEEMTNVCPLSDLALILIEEANRDAAPSICPSPSQVHLPIIPHP</sequence>
<feature type="region of interest" description="Disordered" evidence="10">
    <location>
        <begin position="1430"/>
        <end position="1454"/>
    </location>
</feature>
<evidence type="ECO:0000256" key="3">
    <source>
        <dbReference type="ARBA" id="ARBA00009431"/>
    </source>
</evidence>
<gene>
    <name evidence="12" type="ORF">GT037_002466</name>
</gene>
<dbReference type="Pfam" id="PF00106">
    <property type="entry name" value="adh_short"/>
    <property type="match status" value="1"/>
</dbReference>
<name>A0A8H7BEZ3_9PLEO</name>
<keyword evidence="6" id="KW-0378">Hydrolase</keyword>
<dbReference type="SUPFAM" id="SSF51735">
    <property type="entry name" value="NAD(P)-binding Rossmann-fold domains"/>
    <property type="match status" value="1"/>
</dbReference>
<dbReference type="GO" id="GO:0006508">
    <property type="term" value="P:proteolysis"/>
    <property type="evidence" value="ECO:0007669"/>
    <property type="project" value="UniProtKB-KW"/>
</dbReference>
<dbReference type="Pfam" id="PF00450">
    <property type="entry name" value="Peptidase_S10"/>
    <property type="match status" value="1"/>
</dbReference>
<reference evidence="12" key="2">
    <citation type="submission" date="2020-08" db="EMBL/GenBank/DDBJ databases">
        <title>Draft Genome Sequence of Cumin Blight Pathogen Alternaria burnsii.</title>
        <authorList>
            <person name="Feng Z."/>
        </authorList>
    </citation>
    <scope>NUCLEOTIDE SEQUENCE</scope>
    <source>
        <strain evidence="12">CBS107.38</strain>
    </source>
</reference>
<accession>A0A8H7BEZ3</accession>
<keyword evidence="4 12" id="KW-0121">Carboxypeptidase</keyword>
<feature type="region of interest" description="Disordered" evidence="10">
    <location>
        <begin position="500"/>
        <end position="589"/>
    </location>
</feature>
<evidence type="ECO:0000256" key="7">
    <source>
        <dbReference type="ARBA" id="ARBA00022857"/>
    </source>
</evidence>
<evidence type="ECO:0000313" key="12">
    <source>
        <dbReference type="EMBL" id="KAF7680815.1"/>
    </source>
</evidence>
<comment type="caution">
    <text evidence="12">The sequence shown here is derived from an EMBL/GenBank/DDBJ whole genome shotgun (WGS) entry which is preliminary data.</text>
</comment>
<dbReference type="Gene3D" id="3.40.50.720">
    <property type="entry name" value="NAD(P)-binding Rossmann-like Domain"/>
    <property type="match status" value="1"/>
</dbReference>
<dbReference type="EMBL" id="JAAABM010000002">
    <property type="protein sequence ID" value="KAF7680815.1"/>
    <property type="molecule type" value="Genomic_DNA"/>
</dbReference>
<evidence type="ECO:0000256" key="2">
    <source>
        <dbReference type="ARBA" id="ARBA00006484"/>
    </source>
</evidence>